<dbReference type="Pfam" id="PF24440">
    <property type="entry name" value="DUF7559"/>
    <property type="match status" value="1"/>
</dbReference>
<sequence length="52" mass="5813">MPATKEVKCLSDDCELDMFENHYTYDIADDHTVADLSCPLCGGTDCLEEIEL</sequence>
<protein>
    <recommendedName>
        <fullName evidence="3">Small CPxCG-related zinc finger protein</fullName>
    </recommendedName>
</protein>
<dbReference type="Proteomes" id="UP001589595">
    <property type="component" value="Unassembled WGS sequence"/>
</dbReference>
<name>A0ABD5MJM9_9EURY</name>
<evidence type="ECO:0008006" key="3">
    <source>
        <dbReference type="Google" id="ProtNLM"/>
    </source>
</evidence>
<proteinExistence type="predicted"/>
<gene>
    <name evidence="1" type="ORF">ACFFOL_00900</name>
</gene>
<dbReference type="GeneID" id="67212074"/>
<evidence type="ECO:0000313" key="1">
    <source>
        <dbReference type="EMBL" id="MFB9822745.1"/>
    </source>
</evidence>
<reference evidence="1" key="1">
    <citation type="submission" date="2024-09" db="EMBL/GenBank/DDBJ databases">
        <authorList>
            <person name="Sun Q."/>
        </authorList>
    </citation>
    <scope>NUCLEOTIDE SEQUENCE [LARGE SCALE GENOMIC DNA]</scope>
    <source>
        <strain evidence="1">JCM 31273</strain>
    </source>
</reference>
<evidence type="ECO:0000313" key="2">
    <source>
        <dbReference type="Proteomes" id="UP001589595"/>
    </source>
</evidence>
<dbReference type="InterPro" id="IPR055981">
    <property type="entry name" value="DUF7559"/>
</dbReference>
<organism evidence="1 2">
    <name type="scientific">Halobaculum roseum</name>
    <dbReference type="NCBI Taxonomy" id="2175149"/>
    <lineage>
        <taxon>Archaea</taxon>
        <taxon>Methanobacteriati</taxon>
        <taxon>Methanobacteriota</taxon>
        <taxon>Stenosarchaea group</taxon>
        <taxon>Halobacteria</taxon>
        <taxon>Halobacteriales</taxon>
        <taxon>Haloferacaceae</taxon>
        <taxon>Halobaculum</taxon>
    </lineage>
</organism>
<keyword evidence="2" id="KW-1185">Reference proteome</keyword>
<accession>A0ABD5MJM9</accession>
<comment type="caution">
    <text evidence="1">The sequence shown here is derived from an EMBL/GenBank/DDBJ whole genome shotgun (WGS) entry which is preliminary data.</text>
</comment>
<dbReference type="RefSeq" id="WP_222921850.1">
    <property type="nucleotide sequence ID" value="NZ_CP082286.1"/>
</dbReference>
<dbReference type="EMBL" id="JBHMAJ010000001">
    <property type="protein sequence ID" value="MFB9822745.1"/>
    <property type="molecule type" value="Genomic_DNA"/>
</dbReference>
<dbReference type="AlphaFoldDB" id="A0ABD5MJM9"/>